<gene>
    <name evidence="3" type="ORF">Cco03nite_21340</name>
</gene>
<dbReference type="Pfam" id="PF07728">
    <property type="entry name" value="AAA_5"/>
    <property type="match status" value="1"/>
</dbReference>
<dbReference type="InterPro" id="IPR052989">
    <property type="entry name" value="Mg-chelatase_DI-like"/>
</dbReference>
<dbReference type="GO" id="GO:0016887">
    <property type="term" value="F:ATP hydrolysis activity"/>
    <property type="evidence" value="ECO:0007669"/>
    <property type="project" value="InterPro"/>
</dbReference>
<comment type="caution">
    <text evidence="3">The sequence shown here is derived from an EMBL/GenBank/DDBJ whole genome shotgun (WGS) entry which is preliminary data.</text>
</comment>
<dbReference type="InterPro" id="IPR041628">
    <property type="entry name" value="ChlI/MoxR_AAA_lid"/>
</dbReference>
<dbReference type="Pfam" id="PF17863">
    <property type="entry name" value="AAA_lid_2"/>
    <property type="match status" value="1"/>
</dbReference>
<dbReference type="InterPro" id="IPR011704">
    <property type="entry name" value="ATPase_dyneun-rel_AAA"/>
</dbReference>
<feature type="domain" description="ChlI/MoxR AAA lid" evidence="2">
    <location>
        <begin position="240"/>
        <end position="292"/>
    </location>
</feature>
<evidence type="ECO:0000313" key="3">
    <source>
        <dbReference type="EMBL" id="GIG05434.1"/>
    </source>
</evidence>
<dbReference type="SUPFAM" id="SSF52540">
    <property type="entry name" value="P-loop containing nucleoside triphosphate hydrolases"/>
    <property type="match status" value="1"/>
</dbReference>
<proteinExistence type="predicted"/>
<dbReference type="AlphaFoldDB" id="A0A8J3P6E7"/>
<dbReference type="RefSeq" id="WP_203691752.1">
    <property type="nucleotide sequence ID" value="NZ_BAAALC010000021.1"/>
</dbReference>
<dbReference type="PANTHER" id="PTHR35023:SF1">
    <property type="entry name" value="MG-PROTOPORPHYRIN IX CHELATASE"/>
    <property type="match status" value="1"/>
</dbReference>
<dbReference type="Proteomes" id="UP000630887">
    <property type="component" value="Unassembled WGS sequence"/>
</dbReference>
<sequence length="319" mass="35145">MTIADPDHSILPFSLIVGQQELQTALQISYVDPGVGVLATGGRGTAKSTTIRSFSRMAYSSLPVTLPIGATEDRVLGGLSVEALLRGEHYRQPGLLEQASESEGRMLYIDEVNLLDDHLVNIILDAASTGVLEVQHDHVDQPSVPVKFALVGSMNPDEGGLRPQLLDRFGLVVTVKPDNDATYRRQVLENVLRFDEEFAKPTSPYLDEQRAMDERTARRLKEARDRRATVRVDWALHACARVAAEFELAGHRGEIMLLRAARALAAVQDSDVINESHILTAAQFALVHRRHSAESGTLVAWSDDDQGRVHQVLDEMDKG</sequence>
<name>A0A8J3P6E7_9ACTN</name>
<dbReference type="Gene3D" id="1.10.8.80">
    <property type="entry name" value="Magnesium chelatase subunit I, C-Terminal domain"/>
    <property type="match status" value="1"/>
</dbReference>
<feature type="domain" description="ATPase dynein-related AAA" evidence="1">
    <location>
        <begin position="37"/>
        <end position="169"/>
    </location>
</feature>
<dbReference type="InterPro" id="IPR027417">
    <property type="entry name" value="P-loop_NTPase"/>
</dbReference>
<evidence type="ECO:0000259" key="2">
    <source>
        <dbReference type="Pfam" id="PF17863"/>
    </source>
</evidence>
<dbReference type="Gene3D" id="3.40.50.300">
    <property type="entry name" value="P-loop containing nucleotide triphosphate hydrolases"/>
    <property type="match status" value="2"/>
</dbReference>
<evidence type="ECO:0000313" key="4">
    <source>
        <dbReference type="Proteomes" id="UP000630887"/>
    </source>
</evidence>
<accession>A0A8J3P6E7</accession>
<keyword evidence="4" id="KW-1185">Reference proteome</keyword>
<protein>
    <submittedName>
        <fullName evidence="3">Magnesium chelatase</fullName>
    </submittedName>
</protein>
<organism evidence="3 4">
    <name type="scientific">Catellatospora coxensis</name>
    <dbReference type="NCBI Taxonomy" id="310354"/>
    <lineage>
        <taxon>Bacteria</taxon>
        <taxon>Bacillati</taxon>
        <taxon>Actinomycetota</taxon>
        <taxon>Actinomycetes</taxon>
        <taxon>Micromonosporales</taxon>
        <taxon>Micromonosporaceae</taxon>
        <taxon>Catellatospora</taxon>
    </lineage>
</organism>
<dbReference type="GO" id="GO:0005524">
    <property type="term" value="F:ATP binding"/>
    <property type="evidence" value="ECO:0007669"/>
    <property type="project" value="InterPro"/>
</dbReference>
<reference evidence="3 4" key="1">
    <citation type="submission" date="2021-01" db="EMBL/GenBank/DDBJ databases">
        <title>Whole genome shotgun sequence of Catellatospora coxensis NBRC 107359.</title>
        <authorList>
            <person name="Komaki H."/>
            <person name="Tamura T."/>
        </authorList>
    </citation>
    <scope>NUCLEOTIDE SEQUENCE [LARGE SCALE GENOMIC DNA]</scope>
    <source>
        <strain evidence="3 4">NBRC 107359</strain>
    </source>
</reference>
<evidence type="ECO:0000259" key="1">
    <source>
        <dbReference type="Pfam" id="PF07728"/>
    </source>
</evidence>
<dbReference type="PANTHER" id="PTHR35023">
    <property type="entry name" value="CHELATASE-RELATED"/>
    <property type="match status" value="1"/>
</dbReference>
<dbReference type="EMBL" id="BONI01000014">
    <property type="protein sequence ID" value="GIG05434.1"/>
    <property type="molecule type" value="Genomic_DNA"/>
</dbReference>